<dbReference type="PROSITE" id="PS50109">
    <property type="entry name" value="HIS_KIN"/>
    <property type="match status" value="1"/>
</dbReference>
<protein>
    <recommendedName>
        <fullName evidence="2">histidine kinase</fullName>
        <ecNumber evidence="2">2.7.13.3</ecNumber>
    </recommendedName>
</protein>
<dbReference type="CDD" id="cd00082">
    <property type="entry name" value="HisKA"/>
    <property type="match status" value="1"/>
</dbReference>
<dbReference type="InterPro" id="IPR003594">
    <property type="entry name" value="HATPase_dom"/>
</dbReference>
<keyword evidence="4" id="KW-0808">Transferase</keyword>
<dbReference type="KEGG" id="chyd:H4K34_06900"/>
<sequence length="384" mass="43736">MDFYGRKNLWKFLLFVFAILIGLVTLFYTESFLKELRNEEVKKVNQWASAMSSALRAEKNADMLLVSQIINSNTTIPVIITNGTDSIVHSANLNSPRANDPDYLKKRLEQMRENGLFIEDYYVPNKKIVVYYESSNLLTKLRYYPIALLGVISLFILVAYFAFSGARKAEQDQVWNGLAKETAHQIGTPLSSLMGWLELMKLQEVDPNMVKEMEKDVKRLETITNRFSKIGSQPALRKTDMLLSTRQAVEYLRTRSPKKIEVECHVPFEPIYSEVNLPLFEWVIENLIRNAIDAIEGEGRIDVYLSSTDTKVQIDVVDTGKGIPPQKVNSVFRPGYSTKKRGWGLGLSLARRIIEDYHKGKIFVAESVLEGGTTFRILLPKVPA</sequence>
<feature type="transmembrane region" description="Helical" evidence="9">
    <location>
        <begin position="12"/>
        <end position="29"/>
    </location>
</feature>
<dbReference type="InterPro" id="IPR003661">
    <property type="entry name" value="HisK_dim/P_dom"/>
</dbReference>
<keyword evidence="12" id="KW-1185">Reference proteome</keyword>
<keyword evidence="7" id="KW-0067">ATP-binding</keyword>
<keyword evidence="9" id="KW-0812">Transmembrane</keyword>
<keyword evidence="3" id="KW-0597">Phosphoprotein</keyword>
<evidence type="ECO:0000256" key="5">
    <source>
        <dbReference type="ARBA" id="ARBA00022741"/>
    </source>
</evidence>
<evidence type="ECO:0000256" key="4">
    <source>
        <dbReference type="ARBA" id="ARBA00022679"/>
    </source>
</evidence>
<dbReference type="SMART" id="SM00388">
    <property type="entry name" value="HisKA"/>
    <property type="match status" value="1"/>
</dbReference>
<gene>
    <name evidence="11" type="ORF">H4K34_06900</name>
</gene>
<dbReference type="InterPro" id="IPR036097">
    <property type="entry name" value="HisK_dim/P_sf"/>
</dbReference>
<evidence type="ECO:0000259" key="10">
    <source>
        <dbReference type="PROSITE" id="PS50109"/>
    </source>
</evidence>
<dbReference type="EC" id="2.7.13.3" evidence="2"/>
<evidence type="ECO:0000256" key="3">
    <source>
        <dbReference type="ARBA" id="ARBA00022553"/>
    </source>
</evidence>
<dbReference type="SMART" id="SM00387">
    <property type="entry name" value="HATPase_c"/>
    <property type="match status" value="1"/>
</dbReference>
<dbReference type="Pfam" id="PF00512">
    <property type="entry name" value="HisKA"/>
    <property type="match status" value="1"/>
</dbReference>
<evidence type="ECO:0000256" key="6">
    <source>
        <dbReference type="ARBA" id="ARBA00022777"/>
    </source>
</evidence>
<dbReference type="Gene3D" id="3.30.565.10">
    <property type="entry name" value="Histidine kinase-like ATPase, C-terminal domain"/>
    <property type="match status" value="1"/>
</dbReference>
<dbReference type="InterPro" id="IPR036890">
    <property type="entry name" value="HATPase_C_sf"/>
</dbReference>
<keyword evidence="6 11" id="KW-0418">Kinase</keyword>
<evidence type="ECO:0000256" key="7">
    <source>
        <dbReference type="ARBA" id="ARBA00022840"/>
    </source>
</evidence>
<dbReference type="InterPro" id="IPR004358">
    <property type="entry name" value="Sig_transdc_His_kin-like_C"/>
</dbReference>
<evidence type="ECO:0000256" key="2">
    <source>
        <dbReference type="ARBA" id="ARBA00012438"/>
    </source>
</evidence>
<dbReference type="RefSeq" id="WP_210760090.1">
    <property type="nucleotide sequence ID" value="NZ_CP060139.1"/>
</dbReference>
<organism evidence="11 12">
    <name type="scientific">Croceimicrobium hydrocarbonivorans</name>
    <dbReference type="NCBI Taxonomy" id="2761580"/>
    <lineage>
        <taxon>Bacteria</taxon>
        <taxon>Pseudomonadati</taxon>
        <taxon>Bacteroidota</taxon>
        <taxon>Flavobacteriia</taxon>
        <taxon>Flavobacteriales</taxon>
        <taxon>Owenweeksiaceae</taxon>
        <taxon>Croceimicrobium</taxon>
    </lineage>
</organism>
<feature type="domain" description="Histidine kinase" evidence="10">
    <location>
        <begin position="181"/>
        <end position="383"/>
    </location>
</feature>
<reference evidence="11 12" key="1">
    <citation type="submission" date="2020-08" db="EMBL/GenBank/DDBJ databases">
        <title>Croceimicrobium hydrocarbonivorans gen. nov., sp. nov., a novel marine bacterium isolated from a bacterial consortium that degrades polyethylene terephthalate.</title>
        <authorList>
            <person name="Liu R."/>
        </authorList>
    </citation>
    <scope>NUCLEOTIDE SEQUENCE [LARGE SCALE GENOMIC DNA]</scope>
    <source>
        <strain evidence="11 12">A20-9</strain>
    </source>
</reference>
<evidence type="ECO:0000313" key="12">
    <source>
        <dbReference type="Proteomes" id="UP000516305"/>
    </source>
</evidence>
<dbReference type="SUPFAM" id="SSF55874">
    <property type="entry name" value="ATPase domain of HSP90 chaperone/DNA topoisomerase II/histidine kinase"/>
    <property type="match status" value="1"/>
</dbReference>
<dbReference type="SUPFAM" id="SSF47384">
    <property type="entry name" value="Homodimeric domain of signal transducing histidine kinase"/>
    <property type="match status" value="1"/>
</dbReference>
<name>A0A7H0VIL5_9FLAO</name>
<keyword evidence="9" id="KW-0472">Membrane</keyword>
<proteinExistence type="predicted"/>
<dbReference type="Pfam" id="PF02518">
    <property type="entry name" value="HATPase_c"/>
    <property type="match status" value="1"/>
</dbReference>
<keyword evidence="8" id="KW-0902">Two-component regulatory system</keyword>
<dbReference type="PANTHER" id="PTHR43065">
    <property type="entry name" value="SENSOR HISTIDINE KINASE"/>
    <property type="match status" value="1"/>
</dbReference>
<dbReference type="Gene3D" id="1.10.287.130">
    <property type="match status" value="1"/>
</dbReference>
<evidence type="ECO:0000256" key="1">
    <source>
        <dbReference type="ARBA" id="ARBA00000085"/>
    </source>
</evidence>
<evidence type="ECO:0000256" key="8">
    <source>
        <dbReference type="ARBA" id="ARBA00023012"/>
    </source>
</evidence>
<dbReference type="GO" id="GO:0000155">
    <property type="term" value="F:phosphorelay sensor kinase activity"/>
    <property type="evidence" value="ECO:0007669"/>
    <property type="project" value="InterPro"/>
</dbReference>
<dbReference type="PANTHER" id="PTHR43065:SF10">
    <property type="entry name" value="PEROXIDE STRESS-ACTIVATED HISTIDINE KINASE MAK3"/>
    <property type="match status" value="1"/>
</dbReference>
<keyword evidence="9" id="KW-1133">Transmembrane helix</keyword>
<dbReference type="InterPro" id="IPR005467">
    <property type="entry name" value="His_kinase_dom"/>
</dbReference>
<comment type="catalytic activity">
    <reaction evidence="1">
        <text>ATP + protein L-histidine = ADP + protein N-phospho-L-histidine.</text>
        <dbReference type="EC" id="2.7.13.3"/>
    </reaction>
</comment>
<dbReference type="AlphaFoldDB" id="A0A7H0VIL5"/>
<dbReference type="Proteomes" id="UP000516305">
    <property type="component" value="Chromosome"/>
</dbReference>
<dbReference type="GO" id="GO:0005524">
    <property type="term" value="F:ATP binding"/>
    <property type="evidence" value="ECO:0007669"/>
    <property type="project" value="UniProtKB-KW"/>
</dbReference>
<evidence type="ECO:0000313" key="11">
    <source>
        <dbReference type="EMBL" id="QNR25563.1"/>
    </source>
</evidence>
<feature type="transmembrane region" description="Helical" evidence="9">
    <location>
        <begin position="143"/>
        <end position="163"/>
    </location>
</feature>
<dbReference type="PRINTS" id="PR00344">
    <property type="entry name" value="BCTRLSENSOR"/>
</dbReference>
<evidence type="ECO:0000256" key="9">
    <source>
        <dbReference type="SAM" id="Phobius"/>
    </source>
</evidence>
<dbReference type="EMBL" id="CP060139">
    <property type="protein sequence ID" value="QNR25563.1"/>
    <property type="molecule type" value="Genomic_DNA"/>
</dbReference>
<accession>A0A7H0VIL5</accession>
<keyword evidence="5" id="KW-0547">Nucleotide-binding</keyword>